<sequence>MSNELKKQLWDDLADQGSVMVGLSHHCAHSEPMHAHVDKDRENCFWIFTKKDNRIAAGGKAMVQFVSKGHDLFACVMGTLVAEVDDSKVDQFWSTGIEAWYAKGKDDPGLLLMRFDLIDGEIWTNDPSFTGMLKLATGAKVTGKELGEHTVI</sequence>
<proteinExistence type="predicted"/>
<dbReference type="EMBL" id="JAWDIO010000002">
    <property type="protein sequence ID" value="MDU0352937.1"/>
    <property type="molecule type" value="Genomic_DNA"/>
</dbReference>
<accession>A0ABU3SSE4</accession>
<comment type="caution">
    <text evidence="2">The sequence shown here is derived from an EMBL/GenBank/DDBJ whole genome shotgun (WGS) entry which is preliminary data.</text>
</comment>
<dbReference type="PANTHER" id="PTHR34818:SF1">
    <property type="entry name" value="PROTEIN BLI-3"/>
    <property type="match status" value="1"/>
</dbReference>
<dbReference type="InterPro" id="IPR052917">
    <property type="entry name" value="Stress-Dev_Protein"/>
</dbReference>
<evidence type="ECO:0000313" key="2">
    <source>
        <dbReference type="EMBL" id="MDU0352937.1"/>
    </source>
</evidence>
<dbReference type="Proteomes" id="UP001247805">
    <property type="component" value="Unassembled WGS sequence"/>
</dbReference>
<dbReference type="InterPro" id="IPR038725">
    <property type="entry name" value="YdaG_split_barrel_FMN-bd"/>
</dbReference>
<keyword evidence="3" id="KW-1185">Reference proteome</keyword>
<dbReference type="SUPFAM" id="SSF50475">
    <property type="entry name" value="FMN-binding split barrel"/>
    <property type="match status" value="1"/>
</dbReference>
<dbReference type="RefSeq" id="WP_316024640.1">
    <property type="nucleotide sequence ID" value="NZ_JAWDIO010000002.1"/>
</dbReference>
<feature type="domain" description="General stress protein FMN-binding split barrel" evidence="1">
    <location>
        <begin position="6"/>
        <end position="145"/>
    </location>
</feature>
<dbReference type="Gene3D" id="2.30.110.10">
    <property type="entry name" value="Electron Transport, Fmn-binding Protein, Chain A"/>
    <property type="match status" value="1"/>
</dbReference>
<name>A0ABU3SSE4_9ALTE</name>
<dbReference type="PANTHER" id="PTHR34818">
    <property type="entry name" value="PROTEIN BLI-3"/>
    <property type="match status" value="1"/>
</dbReference>
<dbReference type="InterPro" id="IPR012349">
    <property type="entry name" value="Split_barrel_FMN-bd"/>
</dbReference>
<organism evidence="2 3">
    <name type="scientific">Paraglaciecola aquimarina</name>
    <dbReference type="NCBI Taxonomy" id="1235557"/>
    <lineage>
        <taxon>Bacteria</taxon>
        <taxon>Pseudomonadati</taxon>
        <taxon>Pseudomonadota</taxon>
        <taxon>Gammaproteobacteria</taxon>
        <taxon>Alteromonadales</taxon>
        <taxon>Alteromonadaceae</taxon>
        <taxon>Paraglaciecola</taxon>
    </lineage>
</organism>
<evidence type="ECO:0000313" key="3">
    <source>
        <dbReference type="Proteomes" id="UP001247805"/>
    </source>
</evidence>
<gene>
    <name evidence="2" type="ORF">RS130_02460</name>
</gene>
<dbReference type="Pfam" id="PF16242">
    <property type="entry name" value="Pyrid_ox_like"/>
    <property type="match status" value="1"/>
</dbReference>
<reference evidence="2 3" key="1">
    <citation type="submission" date="2023-10" db="EMBL/GenBank/DDBJ databases">
        <title>Glaciecola aquimarina strain GGW-M5 nov., isolated from a coastal seawater.</title>
        <authorList>
            <person name="Bayburt H."/>
            <person name="Kim J.M."/>
            <person name="Choi B.J."/>
            <person name="Jeon C.O."/>
        </authorList>
    </citation>
    <scope>NUCLEOTIDE SEQUENCE [LARGE SCALE GENOMIC DNA]</scope>
    <source>
        <strain evidence="2 3">KCTC 32108</strain>
    </source>
</reference>
<evidence type="ECO:0000259" key="1">
    <source>
        <dbReference type="Pfam" id="PF16242"/>
    </source>
</evidence>
<protein>
    <submittedName>
        <fullName evidence="2">Pyridoxamine 5'-phosphate oxidase family protein</fullName>
    </submittedName>
</protein>